<reference evidence="2 3" key="1">
    <citation type="submission" date="2020-02" db="EMBL/GenBank/DDBJ databases">
        <title>Genome sequencing for Draconibacterium sp. strain M1.</title>
        <authorList>
            <person name="Park S.-J."/>
        </authorList>
    </citation>
    <scope>NUCLEOTIDE SEQUENCE [LARGE SCALE GENOMIC DNA]</scope>
    <source>
        <strain evidence="2 3">M1</strain>
    </source>
</reference>
<evidence type="ECO:0008006" key="4">
    <source>
        <dbReference type="Google" id="ProtNLM"/>
    </source>
</evidence>
<evidence type="ECO:0000256" key="1">
    <source>
        <dbReference type="SAM" id="SignalP"/>
    </source>
</evidence>
<dbReference type="PROSITE" id="PS51257">
    <property type="entry name" value="PROKAR_LIPOPROTEIN"/>
    <property type="match status" value="1"/>
</dbReference>
<accession>A0A6C0RHZ8</accession>
<protein>
    <recommendedName>
        <fullName evidence="4">Outer membrane protein beta-barrel domain-containing protein</fullName>
    </recommendedName>
</protein>
<name>A0A6C0RHZ8_9BACT</name>
<evidence type="ECO:0000313" key="3">
    <source>
        <dbReference type="Proteomes" id="UP000474630"/>
    </source>
</evidence>
<feature type="chain" id="PRO_5025638117" description="Outer membrane protein beta-barrel domain-containing protein" evidence="1">
    <location>
        <begin position="21"/>
        <end position="190"/>
    </location>
</feature>
<sequence length="190" mass="21639">MKTHLLFLILFFLISCIVSAQPQKGSIEFGGSGTYSKSYNNGEKRTSTFSVSAHSSYFVLPNLSVGAKVFYEKLKDSKVTYDPENSQFIVGPTIEAYLLNKEKFGVSIKSTANFALSSDYIFDDSKYTSFSVGPKGIWNISPNISTYLWFAYRDVKNRDDYTQNGSVFPSDNFDIRWGFSYYLHRKEKTE</sequence>
<gene>
    <name evidence="2" type="ORF">G0Q07_17900</name>
</gene>
<evidence type="ECO:0000313" key="2">
    <source>
        <dbReference type="EMBL" id="QIA09462.1"/>
    </source>
</evidence>
<dbReference type="RefSeq" id="WP_163348433.1">
    <property type="nucleotide sequence ID" value="NZ_CP048409.1"/>
</dbReference>
<keyword evidence="3" id="KW-1185">Reference proteome</keyword>
<dbReference type="Proteomes" id="UP000474630">
    <property type="component" value="Chromosome"/>
</dbReference>
<dbReference type="KEGG" id="drc:G0Q07_17900"/>
<dbReference type="AlphaFoldDB" id="A0A6C0RHZ8"/>
<organism evidence="2 3">
    <name type="scientific">Draconibacterium halophilum</name>
    <dbReference type="NCBI Taxonomy" id="2706887"/>
    <lineage>
        <taxon>Bacteria</taxon>
        <taxon>Pseudomonadati</taxon>
        <taxon>Bacteroidota</taxon>
        <taxon>Bacteroidia</taxon>
        <taxon>Marinilabiliales</taxon>
        <taxon>Prolixibacteraceae</taxon>
        <taxon>Draconibacterium</taxon>
    </lineage>
</organism>
<dbReference type="EMBL" id="CP048409">
    <property type="protein sequence ID" value="QIA09462.1"/>
    <property type="molecule type" value="Genomic_DNA"/>
</dbReference>
<keyword evidence="1" id="KW-0732">Signal</keyword>
<feature type="signal peptide" evidence="1">
    <location>
        <begin position="1"/>
        <end position="20"/>
    </location>
</feature>
<proteinExistence type="predicted"/>